<gene>
    <name evidence="2" type="ORF">SAMN05216456_2946</name>
</gene>
<dbReference type="AlphaFoldDB" id="A0A1I7NS41"/>
<name>A0A1I7NS41_9HYPH</name>
<dbReference type="InterPro" id="IPR041664">
    <property type="entry name" value="AAA_16"/>
</dbReference>
<sequence length="436" mass="48701">MTQELIGLRPVITQREPDFGKLLDMVLSPSRPLQSEEFLRGRAEQLDGIRKALYAGGRHVLIHGFRGVGKSSLAQTAAFSLSTKSDPILLGCDQSNGFTSIIRDLIEEVAGRRPGLEKVIREGSLGFNLGGFLGTGKITEQEGVAPPPTSVNEAVRVVALLADKIEGDLVVVIDEFDQVKDQQEQENFANFIKQVSDKHIPARFIFCGIGDSVDALMSAHGSADRYFHTVSLDRLPYDARLEIIAGAADRLGVEIDDTTQYRIAKISDGFPHYVHLISEKLFWRVFEAENGGKVTGELFEKAMSDASDAMEMKLKQPYETATRKYTNDYETVLFAVADGHELQRRSTDIYQSYQRIMTRLGKSPLPRDKFNNRMNNLKQSSYAGILTANRAGWYEFAEKVVRGYARLRAEQAGVDLEIDHPAAKRRLGWDGNVERR</sequence>
<dbReference type="STRING" id="429728.SAMN05216456_2946"/>
<reference evidence="2 3" key="1">
    <citation type="submission" date="2016-10" db="EMBL/GenBank/DDBJ databases">
        <authorList>
            <person name="de Groot N.N."/>
        </authorList>
    </citation>
    <scope>NUCLEOTIDE SEQUENCE [LARGE SCALE GENOMIC DNA]</scope>
    <source>
        <strain evidence="2 3">IPL20</strain>
    </source>
</reference>
<dbReference type="PANTHER" id="PTHR34301">
    <property type="entry name" value="DNA-BINDING PROTEIN-RELATED"/>
    <property type="match status" value="1"/>
</dbReference>
<dbReference type="SUPFAM" id="SSF52540">
    <property type="entry name" value="P-loop containing nucleoside triphosphate hydrolases"/>
    <property type="match status" value="1"/>
</dbReference>
<evidence type="ECO:0000259" key="1">
    <source>
        <dbReference type="SMART" id="SM00382"/>
    </source>
</evidence>
<dbReference type="Pfam" id="PF13191">
    <property type="entry name" value="AAA_16"/>
    <property type="match status" value="1"/>
</dbReference>
<dbReference type="InterPro" id="IPR003593">
    <property type="entry name" value="AAA+_ATPase"/>
</dbReference>
<dbReference type="SMART" id="SM00382">
    <property type="entry name" value="AAA"/>
    <property type="match status" value="1"/>
</dbReference>
<dbReference type="RefSeq" id="WP_092425823.1">
    <property type="nucleotide sequence ID" value="NZ_FPCK01000003.1"/>
</dbReference>
<evidence type="ECO:0000313" key="2">
    <source>
        <dbReference type="EMBL" id="SFV37483.1"/>
    </source>
</evidence>
<accession>A0A1I7NS41</accession>
<keyword evidence="3" id="KW-1185">Reference proteome</keyword>
<proteinExistence type="predicted"/>
<organism evidence="2 3">
    <name type="scientific">Devosia crocina</name>
    <dbReference type="NCBI Taxonomy" id="429728"/>
    <lineage>
        <taxon>Bacteria</taxon>
        <taxon>Pseudomonadati</taxon>
        <taxon>Pseudomonadota</taxon>
        <taxon>Alphaproteobacteria</taxon>
        <taxon>Hyphomicrobiales</taxon>
        <taxon>Devosiaceae</taxon>
        <taxon>Devosia</taxon>
    </lineage>
</organism>
<dbReference type="PANTHER" id="PTHR34301:SF8">
    <property type="entry name" value="ATPASE DOMAIN-CONTAINING PROTEIN"/>
    <property type="match status" value="1"/>
</dbReference>
<dbReference type="Proteomes" id="UP000199074">
    <property type="component" value="Unassembled WGS sequence"/>
</dbReference>
<dbReference type="OrthoDB" id="7209686at2"/>
<dbReference type="InterPro" id="IPR027417">
    <property type="entry name" value="P-loop_NTPase"/>
</dbReference>
<dbReference type="Gene3D" id="3.40.50.300">
    <property type="entry name" value="P-loop containing nucleotide triphosphate hydrolases"/>
    <property type="match status" value="1"/>
</dbReference>
<feature type="domain" description="AAA+ ATPase" evidence="1">
    <location>
        <begin position="56"/>
        <end position="247"/>
    </location>
</feature>
<dbReference type="EMBL" id="FPCK01000003">
    <property type="protein sequence ID" value="SFV37483.1"/>
    <property type="molecule type" value="Genomic_DNA"/>
</dbReference>
<evidence type="ECO:0000313" key="3">
    <source>
        <dbReference type="Proteomes" id="UP000199074"/>
    </source>
</evidence>
<protein>
    <submittedName>
        <fullName evidence="2">AAA ATPase domain-containing protein</fullName>
    </submittedName>
</protein>